<reference evidence="1" key="1">
    <citation type="submission" date="2023-05" db="EMBL/GenBank/DDBJ databases">
        <title>[olsenella] sp. nov., isolated from a pig farm feces dump.</title>
        <authorList>
            <person name="Chang Y.-H."/>
        </authorList>
    </citation>
    <scope>NUCLEOTIDE SEQUENCE</scope>
    <source>
        <strain evidence="1">YH-ols2217</strain>
    </source>
</reference>
<proteinExistence type="predicted"/>
<sequence length="200" mass="21479">MAENETPATETVSTGIALTPRILAGMLTGGNVLGVNWAARFAQIGDGDVFENAYIPTIKGSLGQGGDDILAALLPPQILSEITANEADIDKIRDGVWPRELLETVTAQMAEDEGDACEEIYARCQALMKNANTVVFHFNANYIIHMLSVANLDSPYVRKAVQLYEKFADTDATGALFGLFMLALLGPVGFDKVTARILAD</sequence>
<gene>
    <name evidence="1" type="ORF">QJ043_03655</name>
</gene>
<evidence type="ECO:0000313" key="2">
    <source>
        <dbReference type="Proteomes" id="UP001431693"/>
    </source>
</evidence>
<name>A0ABT6ZJG1_9ACTN</name>
<dbReference type="Proteomes" id="UP001431693">
    <property type="component" value="Unassembled WGS sequence"/>
</dbReference>
<evidence type="ECO:0000313" key="1">
    <source>
        <dbReference type="EMBL" id="MDJ1129180.1"/>
    </source>
</evidence>
<organism evidence="1 2">
    <name type="scientific">Kribbibacterium absianum</name>
    <dbReference type="NCBI Taxonomy" id="3044210"/>
    <lineage>
        <taxon>Bacteria</taxon>
        <taxon>Bacillati</taxon>
        <taxon>Actinomycetota</taxon>
        <taxon>Coriobacteriia</taxon>
        <taxon>Coriobacteriales</taxon>
        <taxon>Kribbibacteriaceae</taxon>
        <taxon>Kribbibacterium</taxon>
    </lineage>
</organism>
<dbReference type="EMBL" id="JASJEX010000002">
    <property type="protein sequence ID" value="MDJ1129180.1"/>
    <property type="molecule type" value="Genomic_DNA"/>
</dbReference>
<keyword evidence="2" id="KW-1185">Reference proteome</keyword>
<accession>A0ABT6ZJG1</accession>
<comment type="caution">
    <text evidence="1">The sequence shown here is derived from an EMBL/GenBank/DDBJ whole genome shotgun (WGS) entry which is preliminary data.</text>
</comment>
<dbReference type="RefSeq" id="WP_283714008.1">
    <property type="nucleotide sequence ID" value="NZ_JASJEW010000008.1"/>
</dbReference>
<protein>
    <submittedName>
        <fullName evidence="1">Uncharacterized protein</fullName>
    </submittedName>
</protein>